<feature type="domain" description="Methyltransferase" evidence="4">
    <location>
        <begin position="40"/>
        <end position="130"/>
    </location>
</feature>
<dbReference type="Proteomes" id="UP001141259">
    <property type="component" value="Unassembled WGS sequence"/>
</dbReference>
<keyword evidence="3" id="KW-0949">S-adenosyl-L-methionine</keyword>
<sequence>MSDSTMTAWRQWRESPWGRLRYTLAEANLARHLGPDPLRVLDLAGGDGGDAVPLARRGHDVTIVDRSAEMLAAAKEDAEAAGVSVALVEADVADHGLDGFDVVLCHNLVQYAGDATACLASALEPLRTGGLLSVMAVNKHSAPLLAAIRETDPVAALTALETDQARSVTFDATMTLHTAEDVGDRLAALGCAVTGHYGIRAFCDYIADDQSKADPAFFADLERLELAVTARPPYPHLARQFQLTATKLG</sequence>
<organism evidence="5 6">
    <name type="scientific">Umezawaea endophytica</name>
    <dbReference type="NCBI Taxonomy" id="1654476"/>
    <lineage>
        <taxon>Bacteria</taxon>
        <taxon>Bacillati</taxon>
        <taxon>Actinomycetota</taxon>
        <taxon>Actinomycetes</taxon>
        <taxon>Pseudonocardiales</taxon>
        <taxon>Pseudonocardiaceae</taxon>
        <taxon>Umezawaea</taxon>
    </lineage>
</organism>
<protein>
    <submittedName>
        <fullName evidence="5">Methyltransferase domain-containing protein</fullName>
    </submittedName>
</protein>
<dbReference type="InterPro" id="IPR029063">
    <property type="entry name" value="SAM-dependent_MTases_sf"/>
</dbReference>
<dbReference type="Pfam" id="PF13649">
    <property type="entry name" value="Methyltransf_25"/>
    <property type="match status" value="1"/>
</dbReference>
<reference evidence="5" key="1">
    <citation type="submission" date="2022-08" db="EMBL/GenBank/DDBJ databases">
        <authorList>
            <person name="Tistechok S."/>
            <person name="Samborskyy M."/>
            <person name="Roman I."/>
        </authorList>
    </citation>
    <scope>NUCLEOTIDE SEQUENCE</scope>
    <source>
        <strain evidence="5">DSM 103496</strain>
    </source>
</reference>
<evidence type="ECO:0000313" key="6">
    <source>
        <dbReference type="Proteomes" id="UP001141259"/>
    </source>
</evidence>
<evidence type="ECO:0000259" key="4">
    <source>
        <dbReference type="Pfam" id="PF13649"/>
    </source>
</evidence>
<dbReference type="PANTHER" id="PTHR43464">
    <property type="entry name" value="METHYLTRANSFERASE"/>
    <property type="match status" value="1"/>
</dbReference>
<dbReference type="Gene3D" id="3.40.50.150">
    <property type="entry name" value="Vaccinia Virus protein VP39"/>
    <property type="match status" value="1"/>
</dbReference>
<dbReference type="AlphaFoldDB" id="A0A9X3AH94"/>
<dbReference type="GO" id="GO:0008168">
    <property type="term" value="F:methyltransferase activity"/>
    <property type="evidence" value="ECO:0007669"/>
    <property type="project" value="UniProtKB-KW"/>
</dbReference>
<dbReference type="InterPro" id="IPR041698">
    <property type="entry name" value="Methyltransf_25"/>
</dbReference>
<keyword evidence="1 5" id="KW-0489">Methyltransferase</keyword>
<evidence type="ECO:0000256" key="1">
    <source>
        <dbReference type="ARBA" id="ARBA00022603"/>
    </source>
</evidence>
<dbReference type="EMBL" id="JANYMP010000017">
    <property type="protein sequence ID" value="MCS7481157.1"/>
    <property type="molecule type" value="Genomic_DNA"/>
</dbReference>
<gene>
    <name evidence="5" type="ORF">NZH93_30245</name>
</gene>
<proteinExistence type="predicted"/>
<dbReference type="CDD" id="cd02440">
    <property type="entry name" value="AdoMet_MTases"/>
    <property type="match status" value="1"/>
</dbReference>
<evidence type="ECO:0000313" key="5">
    <source>
        <dbReference type="EMBL" id="MCS7481157.1"/>
    </source>
</evidence>
<keyword evidence="2" id="KW-0808">Transferase</keyword>
<dbReference type="SUPFAM" id="SSF53335">
    <property type="entry name" value="S-adenosyl-L-methionine-dependent methyltransferases"/>
    <property type="match status" value="1"/>
</dbReference>
<keyword evidence="6" id="KW-1185">Reference proteome</keyword>
<evidence type="ECO:0000256" key="2">
    <source>
        <dbReference type="ARBA" id="ARBA00022679"/>
    </source>
</evidence>
<name>A0A9X3AH94_9PSEU</name>
<dbReference type="RefSeq" id="WP_259626653.1">
    <property type="nucleotide sequence ID" value="NZ_JANYMP010000017.1"/>
</dbReference>
<dbReference type="GO" id="GO:0032259">
    <property type="term" value="P:methylation"/>
    <property type="evidence" value="ECO:0007669"/>
    <property type="project" value="UniProtKB-KW"/>
</dbReference>
<evidence type="ECO:0000256" key="3">
    <source>
        <dbReference type="ARBA" id="ARBA00022691"/>
    </source>
</evidence>
<dbReference type="PANTHER" id="PTHR43464:SF19">
    <property type="entry name" value="UBIQUINONE BIOSYNTHESIS O-METHYLTRANSFERASE, MITOCHONDRIAL"/>
    <property type="match status" value="1"/>
</dbReference>
<accession>A0A9X3AH94</accession>
<comment type="caution">
    <text evidence="5">The sequence shown here is derived from an EMBL/GenBank/DDBJ whole genome shotgun (WGS) entry which is preliminary data.</text>
</comment>